<dbReference type="EMBL" id="CP089982">
    <property type="protein sequence ID" value="WXA91261.1"/>
    <property type="molecule type" value="Genomic_DNA"/>
</dbReference>
<dbReference type="Proteomes" id="UP001379533">
    <property type="component" value="Chromosome"/>
</dbReference>
<evidence type="ECO:0000313" key="4">
    <source>
        <dbReference type="Proteomes" id="UP001379533"/>
    </source>
</evidence>
<keyword evidence="4" id="KW-1185">Reference proteome</keyword>
<dbReference type="RefSeq" id="WP_394841880.1">
    <property type="nucleotide sequence ID" value="NZ_CP089982.1"/>
</dbReference>
<evidence type="ECO:0000259" key="2">
    <source>
        <dbReference type="SMART" id="SM00769"/>
    </source>
</evidence>
<dbReference type="SMART" id="SM00769">
    <property type="entry name" value="WHy"/>
    <property type="match status" value="1"/>
</dbReference>
<organism evidence="3 4">
    <name type="scientific">Pendulispora brunnea</name>
    <dbReference type="NCBI Taxonomy" id="2905690"/>
    <lineage>
        <taxon>Bacteria</taxon>
        <taxon>Pseudomonadati</taxon>
        <taxon>Myxococcota</taxon>
        <taxon>Myxococcia</taxon>
        <taxon>Myxococcales</taxon>
        <taxon>Sorangiineae</taxon>
        <taxon>Pendulisporaceae</taxon>
        <taxon>Pendulispora</taxon>
    </lineage>
</organism>
<protein>
    <submittedName>
        <fullName evidence="3">LEA type 2 family protein</fullName>
    </submittedName>
</protein>
<feature type="domain" description="Water stress and hypersensitive response" evidence="2">
    <location>
        <begin position="27"/>
        <end position="145"/>
    </location>
</feature>
<reference evidence="3 4" key="1">
    <citation type="submission" date="2021-12" db="EMBL/GenBank/DDBJ databases">
        <title>Discovery of the Pendulisporaceae a myxobacterial family with distinct sporulation behavior and unique specialized metabolism.</title>
        <authorList>
            <person name="Garcia R."/>
            <person name="Popoff A."/>
            <person name="Bader C.D."/>
            <person name="Loehr J."/>
            <person name="Walesch S."/>
            <person name="Walt C."/>
            <person name="Boldt J."/>
            <person name="Bunk B."/>
            <person name="Haeckl F.J.F.P.J."/>
            <person name="Gunesch A.P."/>
            <person name="Birkelbach J."/>
            <person name="Nuebel U."/>
            <person name="Pietschmann T."/>
            <person name="Bach T."/>
            <person name="Mueller R."/>
        </authorList>
    </citation>
    <scope>NUCLEOTIDE SEQUENCE [LARGE SCALE GENOMIC DNA]</scope>
    <source>
        <strain evidence="3 4">MSr12523</strain>
    </source>
</reference>
<dbReference type="SUPFAM" id="SSF117070">
    <property type="entry name" value="LEA14-like"/>
    <property type="match status" value="1"/>
</dbReference>
<dbReference type="InterPro" id="IPR013990">
    <property type="entry name" value="WHy-dom"/>
</dbReference>
<evidence type="ECO:0000313" key="3">
    <source>
        <dbReference type="EMBL" id="WXA91261.1"/>
    </source>
</evidence>
<feature type="chain" id="PRO_5045702946" evidence="1">
    <location>
        <begin position="19"/>
        <end position="168"/>
    </location>
</feature>
<accession>A0ABZ2JXR3</accession>
<feature type="signal peptide" evidence="1">
    <location>
        <begin position="1"/>
        <end position="18"/>
    </location>
</feature>
<gene>
    <name evidence="3" type="ORF">LZC95_32995</name>
</gene>
<proteinExistence type="predicted"/>
<dbReference type="InterPro" id="IPR004864">
    <property type="entry name" value="LEA_2"/>
</dbReference>
<sequence length="168" mass="17387">MRPFAAVVVAAVALQSLACSKPQPPEITVKDARVTEVNVGGLTVAVNAELYNPNKFPMTLQSVTGNVKLEGKYDLGQVTVTTPVSLPAGVRTPATVPLAMKWQNAGSMTALVTGAETIPFTVTGTAAVGGEKLSVDVPFQVQGSVTRAQIAQAVLRSFPGFPPATPTK</sequence>
<keyword evidence="1" id="KW-0732">Signal</keyword>
<dbReference type="Gene3D" id="2.60.40.1820">
    <property type="match status" value="1"/>
</dbReference>
<name>A0ABZ2JXR3_9BACT</name>
<evidence type="ECO:0000256" key="1">
    <source>
        <dbReference type="SAM" id="SignalP"/>
    </source>
</evidence>
<dbReference type="Pfam" id="PF03168">
    <property type="entry name" value="LEA_2"/>
    <property type="match status" value="1"/>
</dbReference>